<dbReference type="AlphaFoldDB" id="A0A7S3ERL3"/>
<name>A0A7S3ERL3_9EUKA</name>
<sequence>MAHGTQTRFVHHNRQRLFAIPEDIYTKELMGDSARWSSANKSDPEAEWEWHGGLPLSFFQSEYMYLSEFFPRRWIRMYDLDVPIPYEPWAVLNRTYGLDCAYVARMNEHGGVMADLRSQENTRLTRPAAPL</sequence>
<organism evidence="1">
    <name type="scientific">Haptolina ericina</name>
    <dbReference type="NCBI Taxonomy" id="156174"/>
    <lineage>
        <taxon>Eukaryota</taxon>
        <taxon>Haptista</taxon>
        <taxon>Haptophyta</taxon>
        <taxon>Prymnesiophyceae</taxon>
        <taxon>Prymnesiales</taxon>
        <taxon>Prymnesiaceae</taxon>
        <taxon>Haptolina</taxon>
    </lineage>
</organism>
<evidence type="ECO:0000313" key="1">
    <source>
        <dbReference type="EMBL" id="CAE0103541.1"/>
    </source>
</evidence>
<accession>A0A7S3ERL3</accession>
<reference evidence="1" key="1">
    <citation type="submission" date="2021-01" db="EMBL/GenBank/DDBJ databases">
        <authorList>
            <person name="Corre E."/>
            <person name="Pelletier E."/>
            <person name="Niang G."/>
            <person name="Scheremetjew M."/>
            <person name="Finn R."/>
            <person name="Kale V."/>
            <person name="Holt S."/>
            <person name="Cochrane G."/>
            <person name="Meng A."/>
            <person name="Brown T."/>
            <person name="Cohen L."/>
        </authorList>
    </citation>
    <scope>NUCLEOTIDE SEQUENCE</scope>
    <source>
        <strain evidence="1">CCMP281</strain>
    </source>
</reference>
<dbReference type="EMBL" id="HBHX01007578">
    <property type="protein sequence ID" value="CAE0103541.1"/>
    <property type="molecule type" value="Transcribed_RNA"/>
</dbReference>
<proteinExistence type="predicted"/>
<protein>
    <submittedName>
        <fullName evidence="1">Uncharacterized protein</fullName>
    </submittedName>
</protein>
<gene>
    <name evidence="1" type="ORF">HERI1096_LOCUS4199</name>
</gene>